<evidence type="ECO:0008006" key="3">
    <source>
        <dbReference type="Google" id="ProtNLM"/>
    </source>
</evidence>
<dbReference type="EMBL" id="AYTS01000017">
    <property type="protein sequence ID" value="OOP57739.1"/>
    <property type="molecule type" value="Genomic_DNA"/>
</dbReference>
<name>A0A1V4AXK6_9BACT</name>
<dbReference type="PROSITE" id="PS51257">
    <property type="entry name" value="PROKAR_LIPOPROTEIN"/>
    <property type="match status" value="1"/>
</dbReference>
<dbReference type="Proteomes" id="UP000189681">
    <property type="component" value="Unassembled WGS sequence"/>
</dbReference>
<reference evidence="1 2" key="1">
    <citation type="journal article" date="2017" name="Water Res.">
        <title>Discovery and metagenomic analysis of an anammox bacterial enrichment related to Candidatus "Brocadia caroliniensis" in a full-scale glycerol-fed nitritation-denitritation separate centrate treatment process.</title>
        <authorList>
            <person name="Park H."/>
            <person name="Brotto A.C."/>
            <person name="van Loosdrecht M.C."/>
            <person name="Chandran K."/>
        </authorList>
    </citation>
    <scope>NUCLEOTIDE SEQUENCE [LARGE SCALE GENOMIC DNA]</scope>
    <source>
        <strain evidence="1">26THWARD</strain>
    </source>
</reference>
<protein>
    <recommendedName>
        <fullName evidence="3">ABC-type transport auxiliary lipoprotein component domain-containing protein</fullName>
    </recommendedName>
</protein>
<organism evidence="1 2">
    <name type="scientific">Candidatus Brocadia carolinensis</name>
    <dbReference type="NCBI Taxonomy" id="1004156"/>
    <lineage>
        <taxon>Bacteria</taxon>
        <taxon>Pseudomonadati</taxon>
        <taxon>Planctomycetota</taxon>
        <taxon>Candidatus Brocadiia</taxon>
        <taxon>Candidatus Brocadiales</taxon>
        <taxon>Candidatus Brocadiaceae</taxon>
        <taxon>Candidatus Brocadia</taxon>
    </lineage>
</organism>
<evidence type="ECO:0000313" key="2">
    <source>
        <dbReference type="Proteomes" id="UP000189681"/>
    </source>
</evidence>
<sequence>MRQPKSVFGKYGYIVFSFLVLSGCVSGQRPPVMMAPHLDKRVHQMTQLPLNVGLYIEPHLRNYVQDAPIKQDEAGAQLYTFPNFVFPFGEPLASKIEEMAKVIFNKVTILDNLQNTASGTNETLDGILTVGLKSSDIELSIEQSVWRAIGRHNLSIRASFLDPKLNKVWESDIAVEGKGLDVVTSRVEQEWWMTTGPKFGPAVDDSIQQVTYELAQKITTSKEISDYIHKEKP</sequence>
<proteinExistence type="predicted"/>
<comment type="caution">
    <text evidence="1">The sequence shown here is derived from an EMBL/GenBank/DDBJ whole genome shotgun (WGS) entry which is preliminary data.</text>
</comment>
<evidence type="ECO:0000313" key="1">
    <source>
        <dbReference type="EMBL" id="OOP57739.1"/>
    </source>
</evidence>
<gene>
    <name evidence="1" type="ORF">AYP45_01840</name>
</gene>
<dbReference type="AlphaFoldDB" id="A0A1V4AXK6"/>
<accession>A0A1V4AXK6</accession>